<reference evidence="1" key="1">
    <citation type="submission" date="2022-06" db="EMBL/GenBank/DDBJ databases">
        <title>Uncovering the hologenomic basis of an extraordinary plant invasion.</title>
        <authorList>
            <person name="Bieker V.C."/>
            <person name="Martin M.D."/>
            <person name="Gilbert T."/>
            <person name="Hodgins K."/>
            <person name="Battlay P."/>
            <person name="Petersen B."/>
            <person name="Wilson J."/>
        </authorList>
    </citation>
    <scope>NUCLEOTIDE SEQUENCE</scope>
    <source>
        <strain evidence="1">AA19_3_7</strain>
        <tissue evidence="1">Leaf</tissue>
    </source>
</reference>
<protein>
    <submittedName>
        <fullName evidence="1">Uncharacterized protein</fullName>
    </submittedName>
</protein>
<accession>A0AAD5CNE4</accession>
<sequence length="13" mass="1387">MGIASFTHSPIII</sequence>
<comment type="caution">
    <text evidence="1">The sequence shown here is derived from an EMBL/GenBank/DDBJ whole genome shotgun (WGS) entry which is preliminary data.</text>
</comment>
<evidence type="ECO:0000313" key="1">
    <source>
        <dbReference type="EMBL" id="KAI7744854.1"/>
    </source>
</evidence>
<dbReference type="Proteomes" id="UP001206925">
    <property type="component" value="Unassembled WGS sequence"/>
</dbReference>
<gene>
    <name evidence="1" type="ORF">M8C21_023755</name>
</gene>
<organism evidence="1 2">
    <name type="scientific">Ambrosia artemisiifolia</name>
    <name type="common">Common ragweed</name>
    <dbReference type="NCBI Taxonomy" id="4212"/>
    <lineage>
        <taxon>Eukaryota</taxon>
        <taxon>Viridiplantae</taxon>
        <taxon>Streptophyta</taxon>
        <taxon>Embryophyta</taxon>
        <taxon>Tracheophyta</taxon>
        <taxon>Spermatophyta</taxon>
        <taxon>Magnoliopsida</taxon>
        <taxon>eudicotyledons</taxon>
        <taxon>Gunneridae</taxon>
        <taxon>Pentapetalae</taxon>
        <taxon>asterids</taxon>
        <taxon>campanulids</taxon>
        <taxon>Asterales</taxon>
        <taxon>Asteraceae</taxon>
        <taxon>Asteroideae</taxon>
        <taxon>Heliantheae alliance</taxon>
        <taxon>Heliantheae</taxon>
        <taxon>Ambrosia</taxon>
    </lineage>
</organism>
<proteinExistence type="predicted"/>
<name>A0AAD5CNE4_AMBAR</name>
<evidence type="ECO:0000313" key="2">
    <source>
        <dbReference type="Proteomes" id="UP001206925"/>
    </source>
</evidence>
<dbReference type="EMBL" id="JAMZMK010007427">
    <property type="protein sequence ID" value="KAI7744854.1"/>
    <property type="molecule type" value="Genomic_DNA"/>
</dbReference>
<keyword evidence="2" id="KW-1185">Reference proteome</keyword>